<dbReference type="NCBIfam" id="TIGR02532">
    <property type="entry name" value="IV_pilin_GFxxxE"/>
    <property type="match status" value="1"/>
</dbReference>
<dbReference type="Gene3D" id="3.30.700.10">
    <property type="entry name" value="Glycoprotein, Type 4 Pilin"/>
    <property type="match status" value="1"/>
</dbReference>
<dbReference type="KEGG" id="gax:Pan161_54180"/>
<dbReference type="InterPro" id="IPR012902">
    <property type="entry name" value="N_methyl_site"/>
</dbReference>
<keyword evidence="5" id="KW-1185">Reference proteome</keyword>
<keyword evidence="1" id="KW-0175">Coiled coil</keyword>
<evidence type="ECO:0000256" key="1">
    <source>
        <dbReference type="SAM" id="Coils"/>
    </source>
</evidence>
<accession>A0A517VL38</accession>
<dbReference type="SUPFAM" id="SSF54523">
    <property type="entry name" value="Pili subunits"/>
    <property type="match status" value="1"/>
</dbReference>
<feature type="transmembrane region" description="Helical" evidence="3">
    <location>
        <begin position="15"/>
        <end position="35"/>
    </location>
</feature>
<proteinExistence type="predicted"/>
<keyword evidence="3" id="KW-0472">Membrane</keyword>
<feature type="coiled-coil region" evidence="1">
    <location>
        <begin position="84"/>
        <end position="111"/>
    </location>
</feature>
<dbReference type="Pfam" id="PF07963">
    <property type="entry name" value="N_methyl"/>
    <property type="match status" value="1"/>
</dbReference>
<organism evidence="4 5">
    <name type="scientific">Gimesia algae</name>
    <dbReference type="NCBI Taxonomy" id="2527971"/>
    <lineage>
        <taxon>Bacteria</taxon>
        <taxon>Pseudomonadati</taxon>
        <taxon>Planctomycetota</taxon>
        <taxon>Planctomycetia</taxon>
        <taxon>Planctomycetales</taxon>
        <taxon>Planctomycetaceae</taxon>
        <taxon>Gimesia</taxon>
    </lineage>
</organism>
<dbReference type="EMBL" id="CP036343">
    <property type="protein sequence ID" value="QDT93734.1"/>
    <property type="molecule type" value="Genomic_DNA"/>
</dbReference>
<dbReference type="PROSITE" id="PS00409">
    <property type="entry name" value="PROKAR_NTER_METHYL"/>
    <property type="match status" value="1"/>
</dbReference>
<protein>
    <submittedName>
        <fullName evidence="4">Putative major pilin subunit</fullName>
    </submittedName>
</protein>
<evidence type="ECO:0000256" key="3">
    <source>
        <dbReference type="SAM" id="Phobius"/>
    </source>
</evidence>
<sequence>MSHLPSKRRGMRRGFTLIELMVAIATIAVLIALLLPEIQKAQDASLKSSQKDGPYWVYREYEYAGGPVISEISGTYKHSLQEILDMYAINLKKQQKQNEQELEQIAQLEEAGSNITVAIALKSAETEETNTRRDPVGHTRHTDFKNQKLSRETKIANTKRALKNFKFDLTQDTASLVARRNLVDAIEQLQNDLKRLESQD</sequence>
<evidence type="ECO:0000313" key="4">
    <source>
        <dbReference type="EMBL" id="QDT93734.1"/>
    </source>
</evidence>
<gene>
    <name evidence="4" type="ORF">Pan161_54180</name>
</gene>
<feature type="compositionally biased region" description="Basic and acidic residues" evidence="2">
    <location>
        <begin position="129"/>
        <end position="147"/>
    </location>
</feature>
<keyword evidence="3" id="KW-0812">Transmembrane</keyword>
<keyword evidence="3" id="KW-1133">Transmembrane helix</keyword>
<dbReference type="AlphaFoldDB" id="A0A517VL38"/>
<feature type="region of interest" description="Disordered" evidence="2">
    <location>
        <begin position="126"/>
        <end position="147"/>
    </location>
</feature>
<reference evidence="4 5" key="1">
    <citation type="submission" date="2019-02" db="EMBL/GenBank/DDBJ databases">
        <title>Deep-cultivation of Planctomycetes and their phenomic and genomic characterization uncovers novel biology.</title>
        <authorList>
            <person name="Wiegand S."/>
            <person name="Jogler M."/>
            <person name="Boedeker C."/>
            <person name="Pinto D."/>
            <person name="Vollmers J."/>
            <person name="Rivas-Marin E."/>
            <person name="Kohn T."/>
            <person name="Peeters S.H."/>
            <person name="Heuer A."/>
            <person name="Rast P."/>
            <person name="Oberbeckmann S."/>
            <person name="Bunk B."/>
            <person name="Jeske O."/>
            <person name="Meyerdierks A."/>
            <person name="Storesund J.E."/>
            <person name="Kallscheuer N."/>
            <person name="Luecker S."/>
            <person name="Lage O.M."/>
            <person name="Pohl T."/>
            <person name="Merkel B.J."/>
            <person name="Hornburger P."/>
            <person name="Mueller R.-W."/>
            <person name="Bruemmer F."/>
            <person name="Labrenz M."/>
            <person name="Spormann A.M."/>
            <person name="Op den Camp H."/>
            <person name="Overmann J."/>
            <person name="Amann R."/>
            <person name="Jetten M.S.M."/>
            <person name="Mascher T."/>
            <person name="Medema M.H."/>
            <person name="Devos D.P."/>
            <person name="Kaster A.-K."/>
            <person name="Ovreas L."/>
            <person name="Rohde M."/>
            <person name="Galperin M.Y."/>
            <person name="Jogler C."/>
        </authorList>
    </citation>
    <scope>NUCLEOTIDE SEQUENCE [LARGE SCALE GENOMIC DNA]</scope>
    <source>
        <strain evidence="4 5">Pan161</strain>
    </source>
</reference>
<evidence type="ECO:0000313" key="5">
    <source>
        <dbReference type="Proteomes" id="UP000316855"/>
    </source>
</evidence>
<name>A0A517VL38_9PLAN</name>
<dbReference type="Proteomes" id="UP000316855">
    <property type="component" value="Chromosome"/>
</dbReference>
<dbReference type="InterPro" id="IPR045584">
    <property type="entry name" value="Pilin-like"/>
</dbReference>
<evidence type="ECO:0000256" key="2">
    <source>
        <dbReference type="SAM" id="MobiDB-lite"/>
    </source>
</evidence>